<feature type="non-terminal residue" evidence="1">
    <location>
        <position position="87"/>
    </location>
</feature>
<evidence type="ECO:0000313" key="1">
    <source>
        <dbReference type="EMBL" id="CAD1469744.1"/>
    </source>
</evidence>
<sequence length="87" mass="9857">LGKHTGTPVRLWSYTVIENSQDTFARLLEISSILAESCFGKTDRPRLGSSQHLKCFMETFTSKSQPMNLKVPVVRLPSVARFEYYCG</sequence>
<organism evidence="1 2">
    <name type="scientific">Heterotrigona itama</name>
    <dbReference type="NCBI Taxonomy" id="395501"/>
    <lineage>
        <taxon>Eukaryota</taxon>
        <taxon>Metazoa</taxon>
        <taxon>Ecdysozoa</taxon>
        <taxon>Arthropoda</taxon>
        <taxon>Hexapoda</taxon>
        <taxon>Insecta</taxon>
        <taxon>Pterygota</taxon>
        <taxon>Neoptera</taxon>
        <taxon>Endopterygota</taxon>
        <taxon>Hymenoptera</taxon>
        <taxon>Apocrita</taxon>
        <taxon>Aculeata</taxon>
        <taxon>Apoidea</taxon>
        <taxon>Anthophila</taxon>
        <taxon>Apidae</taxon>
        <taxon>Heterotrigona</taxon>
    </lineage>
</organism>
<evidence type="ECO:0000313" key="2">
    <source>
        <dbReference type="Proteomes" id="UP000752696"/>
    </source>
</evidence>
<accession>A0A6V7GWF5</accession>
<gene>
    <name evidence="1" type="ORF">MHI_LOCUS147953</name>
</gene>
<dbReference type="OrthoDB" id="10522368at2759"/>
<name>A0A6V7GWF5_9HYME</name>
<keyword evidence="2" id="KW-1185">Reference proteome</keyword>
<protein>
    <submittedName>
        <fullName evidence="1">Uncharacterized protein</fullName>
    </submittedName>
</protein>
<comment type="caution">
    <text evidence="1">The sequence shown here is derived from an EMBL/GenBank/DDBJ whole genome shotgun (WGS) entry which is preliminary data.</text>
</comment>
<dbReference type="Proteomes" id="UP000752696">
    <property type="component" value="Unassembled WGS sequence"/>
</dbReference>
<dbReference type="EMBL" id="CAJDYZ010002888">
    <property type="protein sequence ID" value="CAD1469744.1"/>
    <property type="molecule type" value="Genomic_DNA"/>
</dbReference>
<proteinExistence type="predicted"/>
<reference evidence="1" key="1">
    <citation type="submission" date="2020-07" db="EMBL/GenBank/DDBJ databases">
        <authorList>
            <person name="Nazaruddin N."/>
        </authorList>
    </citation>
    <scope>NUCLEOTIDE SEQUENCE</scope>
</reference>
<dbReference type="AlphaFoldDB" id="A0A6V7GWF5"/>